<evidence type="ECO:0000256" key="7">
    <source>
        <dbReference type="ARBA" id="ARBA00022475"/>
    </source>
</evidence>
<evidence type="ECO:0000256" key="9">
    <source>
        <dbReference type="ARBA" id="ARBA00022679"/>
    </source>
</evidence>
<dbReference type="InterPro" id="IPR003805">
    <property type="entry name" value="CobS"/>
</dbReference>
<evidence type="ECO:0000256" key="16">
    <source>
        <dbReference type="ARBA" id="ARBA00032853"/>
    </source>
</evidence>
<feature type="transmembrane region" description="Helical" evidence="19">
    <location>
        <begin position="114"/>
        <end position="134"/>
    </location>
</feature>
<dbReference type="PANTHER" id="PTHR34148:SF1">
    <property type="entry name" value="ADENOSYLCOBINAMIDE-GDP RIBAZOLETRANSFERASE"/>
    <property type="match status" value="1"/>
</dbReference>
<evidence type="ECO:0000256" key="19">
    <source>
        <dbReference type="HAMAP-Rule" id="MF_00719"/>
    </source>
</evidence>
<keyword evidence="12 19" id="KW-1133">Transmembrane helix</keyword>
<dbReference type="NCBIfam" id="TIGR00317">
    <property type="entry name" value="cobS"/>
    <property type="match status" value="1"/>
</dbReference>
<dbReference type="eggNOG" id="COG0368">
    <property type="taxonomic scope" value="Bacteria"/>
</dbReference>
<keyword evidence="10 19" id="KW-0812">Transmembrane</keyword>
<dbReference type="UniPathway" id="UPA00148">
    <property type="reaction ID" value="UER00238"/>
</dbReference>
<reference evidence="20 21" key="1">
    <citation type="submission" date="2013-03" db="EMBL/GenBank/DDBJ databases">
        <authorList>
            <person name="Fiebig A."/>
            <person name="Goeker M."/>
            <person name="Klenk H.-P.P."/>
        </authorList>
    </citation>
    <scope>NUCLEOTIDE SEQUENCE [LARGE SCALE GENOMIC DNA]</scope>
    <source>
        <strain evidence="21">DSM 19469</strain>
    </source>
</reference>
<evidence type="ECO:0000256" key="5">
    <source>
        <dbReference type="ARBA" id="ARBA00013200"/>
    </source>
</evidence>
<dbReference type="Proteomes" id="UP000019593">
    <property type="component" value="Chromosome"/>
</dbReference>
<protein>
    <recommendedName>
        <fullName evidence="6 19">Adenosylcobinamide-GDP ribazoletransferase</fullName>
        <ecNumber evidence="5 19">2.7.8.26</ecNumber>
    </recommendedName>
    <alternativeName>
        <fullName evidence="16 19">Cobalamin synthase</fullName>
    </alternativeName>
    <alternativeName>
        <fullName evidence="15 19">Cobalamin-5'-phosphate synthase</fullName>
    </alternativeName>
</protein>
<keyword evidence="7 19" id="KW-1003">Cell membrane</keyword>
<dbReference type="Pfam" id="PF02654">
    <property type="entry name" value="CobS"/>
    <property type="match status" value="1"/>
</dbReference>
<dbReference type="PANTHER" id="PTHR34148">
    <property type="entry name" value="ADENOSYLCOBINAMIDE-GDP RIBAZOLETRANSFERASE"/>
    <property type="match status" value="1"/>
</dbReference>
<dbReference type="RefSeq" id="WP_025312282.1">
    <property type="nucleotide sequence ID" value="NZ_CP004372.1"/>
</dbReference>
<keyword evidence="13 19" id="KW-0472">Membrane</keyword>
<dbReference type="KEGG" id="red:roselon_02149"/>
<dbReference type="EC" id="2.7.8.26" evidence="5 19"/>
<evidence type="ECO:0000256" key="15">
    <source>
        <dbReference type="ARBA" id="ARBA00032605"/>
    </source>
</evidence>
<dbReference type="OrthoDB" id="9794626at2"/>
<evidence type="ECO:0000256" key="18">
    <source>
        <dbReference type="ARBA" id="ARBA00049504"/>
    </source>
</evidence>
<organism evidence="20 21">
    <name type="scientific">Roseicyclus elongatus DSM 19469</name>
    <dbReference type="NCBI Taxonomy" id="1294273"/>
    <lineage>
        <taxon>Bacteria</taxon>
        <taxon>Pseudomonadati</taxon>
        <taxon>Pseudomonadota</taxon>
        <taxon>Alphaproteobacteria</taxon>
        <taxon>Rhodobacterales</taxon>
        <taxon>Roseobacteraceae</taxon>
        <taxon>Roseicyclus</taxon>
    </lineage>
</organism>
<feature type="transmembrane region" description="Helical" evidence="19">
    <location>
        <begin position="41"/>
        <end position="60"/>
    </location>
</feature>
<dbReference type="STRING" id="1294273.roselon_02149"/>
<dbReference type="EMBL" id="CP004372">
    <property type="protein sequence ID" value="AHM04494.1"/>
    <property type="molecule type" value="Genomic_DNA"/>
</dbReference>
<dbReference type="AlphaFoldDB" id="W8RTF2"/>
<dbReference type="GO" id="GO:0051073">
    <property type="term" value="F:adenosylcobinamide-GDP ribazoletransferase activity"/>
    <property type="evidence" value="ECO:0007669"/>
    <property type="project" value="UniProtKB-UniRule"/>
</dbReference>
<evidence type="ECO:0000256" key="10">
    <source>
        <dbReference type="ARBA" id="ARBA00022692"/>
    </source>
</evidence>
<evidence type="ECO:0000313" key="21">
    <source>
        <dbReference type="Proteomes" id="UP000019593"/>
    </source>
</evidence>
<dbReference type="HOGENOM" id="CLU_057426_1_1_5"/>
<evidence type="ECO:0000256" key="13">
    <source>
        <dbReference type="ARBA" id="ARBA00023136"/>
    </source>
</evidence>
<comment type="subcellular location">
    <subcellularLocation>
        <location evidence="2 19">Cell membrane</location>
        <topology evidence="2 19">Multi-pass membrane protein</topology>
    </subcellularLocation>
</comment>
<dbReference type="HAMAP" id="MF_00719">
    <property type="entry name" value="CobS"/>
    <property type="match status" value="1"/>
</dbReference>
<proteinExistence type="inferred from homology"/>
<keyword evidence="8 19" id="KW-0169">Cobalamin biosynthesis</keyword>
<comment type="similarity">
    <text evidence="4 19">Belongs to the CobS family.</text>
</comment>
<evidence type="ECO:0000256" key="6">
    <source>
        <dbReference type="ARBA" id="ARBA00015850"/>
    </source>
</evidence>
<comment type="function">
    <text evidence="14 19">Joins adenosylcobinamide-GDP and alpha-ribazole to generate adenosylcobalamin (Ado-cobalamin). Also synthesizes adenosylcobalamin 5'-phosphate from adenosylcobinamide-GDP and alpha-ribazole 5'-phosphate.</text>
</comment>
<comment type="catalytic activity">
    <reaction evidence="18 19">
        <text>alpha-ribazole 5'-phosphate + adenosylcob(III)inamide-GDP = adenosylcob(III)alamin 5'-phosphate + GMP + H(+)</text>
        <dbReference type="Rhea" id="RHEA:23560"/>
        <dbReference type="ChEBI" id="CHEBI:15378"/>
        <dbReference type="ChEBI" id="CHEBI:57918"/>
        <dbReference type="ChEBI" id="CHEBI:58115"/>
        <dbReference type="ChEBI" id="CHEBI:60487"/>
        <dbReference type="ChEBI" id="CHEBI:60493"/>
        <dbReference type="EC" id="2.7.8.26"/>
    </reaction>
</comment>
<keyword evidence="21" id="KW-1185">Reference proteome</keyword>
<accession>W8RTF2</accession>
<evidence type="ECO:0000256" key="2">
    <source>
        <dbReference type="ARBA" id="ARBA00004651"/>
    </source>
</evidence>
<comment type="pathway">
    <text evidence="3 19">Cofactor biosynthesis; adenosylcobalamin biosynthesis; adenosylcobalamin from cob(II)yrinate a,c-diamide: step 7/7.</text>
</comment>
<name>W8RTF2_9RHOB</name>
<evidence type="ECO:0000256" key="3">
    <source>
        <dbReference type="ARBA" id="ARBA00004663"/>
    </source>
</evidence>
<evidence type="ECO:0000256" key="1">
    <source>
        <dbReference type="ARBA" id="ARBA00001946"/>
    </source>
</evidence>
<dbReference type="GO" id="GO:0005886">
    <property type="term" value="C:plasma membrane"/>
    <property type="evidence" value="ECO:0007669"/>
    <property type="project" value="UniProtKB-SubCell"/>
</dbReference>
<feature type="transmembrane region" description="Helical" evidence="19">
    <location>
        <begin position="140"/>
        <end position="161"/>
    </location>
</feature>
<sequence length="256" mass="26339">MTPRLAEEGQLALMATQFLTRLPLPWAPDYTPERMGRAMRYFPLVGLGIGAALALVYSLASLVFPPLVAALITVALGVRLTGALHEDGLADLADGLGGGATRARVLEIMRDSRIGTYGVVTLALVLGLKVAALAHLDGALAAATLVAAHGLSRLAALVLLLRLPYARPEGKAEFTQAGPGPGGLRLALATGALGLVGLGLVAGPWPALTAGLAATAVFLWLERLLKRRLGGQTGDALGAVQQLTETAILLGVLAWV</sequence>
<dbReference type="GO" id="GO:0008818">
    <property type="term" value="F:cobalamin 5'-phosphate synthase activity"/>
    <property type="evidence" value="ECO:0007669"/>
    <property type="project" value="UniProtKB-UniRule"/>
</dbReference>
<comment type="cofactor">
    <cofactor evidence="1 19">
        <name>Mg(2+)</name>
        <dbReference type="ChEBI" id="CHEBI:18420"/>
    </cofactor>
</comment>
<evidence type="ECO:0000256" key="17">
    <source>
        <dbReference type="ARBA" id="ARBA00048623"/>
    </source>
</evidence>
<comment type="catalytic activity">
    <reaction evidence="17 19">
        <text>alpha-ribazole + adenosylcob(III)inamide-GDP = adenosylcob(III)alamin + GMP + H(+)</text>
        <dbReference type="Rhea" id="RHEA:16049"/>
        <dbReference type="ChEBI" id="CHEBI:10329"/>
        <dbReference type="ChEBI" id="CHEBI:15378"/>
        <dbReference type="ChEBI" id="CHEBI:18408"/>
        <dbReference type="ChEBI" id="CHEBI:58115"/>
        <dbReference type="ChEBI" id="CHEBI:60487"/>
        <dbReference type="EC" id="2.7.8.26"/>
    </reaction>
</comment>
<dbReference type="GO" id="GO:0009236">
    <property type="term" value="P:cobalamin biosynthetic process"/>
    <property type="evidence" value="ECO:0007669"/>
    <property type="project" value="UniProtKB-UniRule"/>
</dbReference>
<keyword evidence="9 19" id="KW-0808">Transferase</keyword>
<evidence type="ECO:0000256" key="12">
    <source>
        <dbReference type="ARBA" id="ARBA00022989"/>
    </source>
</evidence>
<feature type="transmembrane region" description="Helical" evidence="19">
    <location>
        <begin position="207"/>
        <end position="225"/>
    </location>
</feature>
<evidence type="ECO:0000256" key="8">
    <source>
        <dbReference type="ARBA" id="ARBA00022573"/>
    </source>
</evidence>
<keyword evidence="11 19" id="KW-0460">Magnesium</keyword>
<evidence type="ECO:0000256" key="4">
    <source>
        <dbReference type="ARBA" id="ARBA00010561"/>
    </source>
</evidence>
<evidence type="ECO:0000256" key="14">
    <source>
        <dbReference type="ARBA" id="ARBA00025228"/>
    </source>
</evidence>
<evidence type="ECO:0000313" key="20">
    <source>
        <dbReference type="EMBL" id="AHM04494.1"/>
    </source>
</evidence>
<evidence type="ECO:0000256" key="11">
    <source>
        <dbReference type="ARBA" id="ARBA00022842"/>
    </source>
</evidence>
<dbReference type="PATRIC" id="fig|1294273.3.peg.2119"/>
<gene>
    <name evidence="19" type="primary">cobS</name>
    <name evidence="20" type="ORF">roselon_02149</name>
</gene>